<comment type="caution">
    <text evidence="1">The sequence shown here is derived from an EMBL/GenBank/DDBJ whole genome shotgun (WGS) entry which is preliminary data.</text>
</comment>
<dbReference type="RefSeq" id="WP_165257963.1">
    <property type="nucleotide sequence ID" value="NZ_JAAKGT010000003.1"/>
</dbReference>
<protein>
    <submittedName>
        <fullName evidence="1">Uncharacterized protein</fullName>
    </submittedName>
</protein>
<proteinExistence type="predicted"/>
<name>A0A6G4QW86_9CAUL</name>
<gene>
    <name evidence="1" type="ORF">G5B46_09070</name>
</gene>
<dbReference type="EMBL" id="JAAKGT010000003">
    <property type="protein sequence ID" value="NGM49753.1"/>
    <property type="molecule type" value="Genomic_DNA"/>
</dbReference>
<dbReference type="AlphaFoldDB" id="A0A6G4QW86"/>
<reference evidence="1" key="1">
    <citation type="submission" date="2020-02" db="EMBL/GenBank/DDBJ databases">
        <authorList>
            <person name="Gao J."/>
            <person name="Sun J."/>
        </authorList>
    </citation>
    <scope>NUCLEOTIDE SEQUENCE</scope>
    <source>
        <strain evidence="1">602-2</strain>
    </source>
</reference>
<evidence type="ECO:0000313" key="1">
    <source>
        <dbReference type="EMBL" id="NGM49753.1"/>
    </source>
</evidence>
<sequence length="216" mass="22872">MAASRALAAEIGAQPREPFGAFHDVTLYQWIMAGQVEPFLTLAETLAKAFVARGVGLVVTDGWQNYNPVHDLTHLVARTAAAIAEARLGRPLACLDYPVVLGANAHAEPGPEVRRIALAAGESAWKQGLIARFPDISDDVAALVEAVGADAIEIETLHQPPPLEALIPSGAPWYESHGRSRVAAGVYDQALTWAHMRPVVAALADRMGAAPAVYAC</sequence>
<accession>A0A6G4QW86</accession>
<organism evidence="1">
    <name type="scientific">Caulobacter sp. 602-2</name>
    <dbReference type="NCBI Taxonomy" id="2710887"/>
    <lineage>
        <taxon>Bacteria</taxon>
        <taxon>Pseudomonadati</taxon>
        <taxon>Pseudomonadota</taxon>
        <taxon>Alphaproteobacteria</taxon>
        <taxon>Caulobacterales</taxon>
        <taxon>Caulobacteraceae</taxon>
        <taxon>Caulobacter</taxon>
    </lineage>
</organism>